<name>A0A5S4G1E0_9ACTN</name>
<evidence type="ECO:0000256" key="1">
    <source>
        <dbReference type="SAM" id="Phobius"/>
    </source>
</evidence>
<dbReference type="Proteomes" id="UP000305238">
    <property type="component" value="Unassembled WGS sequence"/>
</dbReference>
<keyword evidence="1" id="KW-0812">Transmembrane</keyword>
<dbReference type="EMBL" id="VCKZ01000535">
    <property type="protein sequence ID" value="TMR26759.1"/>
    <property type="molecule type" value="Genomic_DNA"/>
</dbReference>
<evidence type="ECO:0000313" key="2">
    <source>
        <dbReference type="EMBL" id="TMR26759.1"/>
    </source>
</evidence>
<gene>
    <name evidence="2" type="ORF">ETD96_40620</name>
</gene>
<accession>A0A5S4G1E0</accession>
<feature type="transmembrane region" description="Helical" evidence="1">
    <location>
        <begin position="12"/>
        <end position="35"/>
    </location>
</feature>
<organism evidence="2 3">
    <name type="scientific">Actinomadura geliboluensis</name>
    <dbReference type="NCBI Taxonomy" id="882440"/>
    <lineage>
        <taxon>Bacteria</taxon>
        <taxon>Bacillati</taxon>
        <taxon>Actinomycetota</taxon>
        <taxon>Actinomycetes</taxon>
        <taxon>Streptosporangiales</taxon>
        <taxon>Thermomonosporaceae</taxon>
        <taxon>Actinomadura</taxon>
    </lineage>
</organism>
<protein>
    <submittedName>
        <fullName evidence="2">Uncharacterized protein</fullName>
    </submittedName>
</protein>
<sequence length="63" mass="7353">MSLLPPRRHPETITRTGLAVTGVTLTTGALLFGLYQLARRRYDQRRDQLWDAAWAHLDNHRIR</sequence>
<keyword evidence="3" id="KW-1185">Reference proteome</keyword>
<evidence type="ECO:0000313" key="3">
    <source>
        <dbReference type="Proteomes" id="UP000305238"/>
    </source>
</evidence>
<keyword evidence="1" id="KW-1133">Transmembrane helix</keyword>
<keyword evidence="1" id="KW-0472">Membrane</keyword>
<dbReference type="RefSeq" id="WP_138641804.1">
    <property type="nucleotide sequence ID" value="NZ_JASWDG010000348.1"/>
</dbReference>
<comment type="caution">
    <text evidence="2">The sequence shown here is derived from an EMBL/GenBank/DDBJ whole genome shotgun (WGS) entry which is preliminary data.</text>
</comment>
<proteinExistence type="predicted"/>
<dbReference type="AlphaFoldDB" id="A0A5S4G1E0"/>
<reference evidence="2 3" key="1">
    <citation type="submission" date="2019-05" db="EMBL/GenBank/DDBJ databases">
        <title>Draft genome sequence of Actinomadura geliboluensis A8036.</title>
        <authorList>
            <person name="Saricaoglu S."/>
            <person name="Isik K."/>
        </authorList>
    </citation>
    <scope>NUCLEOTIDE SEQUENCE [LARGE SCALE GENOMIC DNA]</scope>
    <source>
        <strain evidence="2 3">A8036</strain>
    </source>
</reference>